<keyword evidence="7" id="KW-1185">Reference proteome</keyword>
<evidence type="ECO:0000256" key="1">
    <source>
        <dbReference type="ARBA" id="ARBA00022553"/>
    </source>
</evidence>
<evidence type="ECO:0000256" key="2">
    <source>
        <dbReference type="ARBA" id="ARBA00022649"/>
    </source>
</evidence>
<dbReference type="PANTHER" id="PTHR34139:SF1">
    <property type="entry name" value="RNASE MJ1380-RELATED"/>
    <property type="match status" value="1"/>
</dbReference>
<reference evidence="6 7" key="1">
    <citation type="submission" date="2021-05" db="EMBL/GenBank/DDBJ databases">
        <title>The draft genome of Geobacter chapellei DSM 13688.</title>
        <authorList>
            <person name="Xu Z."/>
            <person name="Masuda Y."/>
            <person name="Itoh H."/>
            <person name="Senoo K."/>
        </authorList>
    </citation>
    <scope>NUCLEOTIDE SEQUENCE [LARGE SCALE GENOMIC DNA]</scope>
    <source>
        <strain evidence="6 7">DSM 13688</strain>
    </source>
</reference>
<keyword evidence="2" id="KW-1277">Toxin-antitoxin system</keyword>
<proteinExistence type="predicted"/>
<keyword evidence="1" id="KW-0597">Phosphoprotein</keyword>
<evidence type="ECO:0000256" key="3">
    <source>
        <dbReference type="ARBA" id="ARBA00022722"/>
    </source>
</evidence>
<evidence type="ECO:0000256" key="5">
    <source>
        <dbReference type="ARBA" id="ARBA00022801"/>
    </source>
</evidence>
<dbReference type="InterPro" id="IPR008201">
    <property type="entry name" value="HepT-like"/>
</dbReference>
<dbReference type="Pfam" id="PF01934">
    <property type="entry name" value="HepT-like"/>
    <property type="match status" value="1"/>
</dbReference>
<protein>
    <submittedName>
        <fullName evidence="6">DUF86 domain-containing protein</fullName>
    </submittedName>
</protein>
<keyword evidence="3" id="KW-0540">Nuclease</keyword>
<keyword evidence="4" id="KW-0547">Nucleotide-binding</keyword>
<dbReference type="PANTHER" id="PTHR34139">
    <property type="entry name" value="UPF0331 PROTEIN MJ0127"/>
    <property type="match status" value="1"/>
</dbReference>
<comment type="caution">
    <text evidence="6">The sequence shown here is derived from an EMBL/GenBank/DDBJ whole genome shotgun (WGS) entry which is preliminary data.</text>
</comment>
<sequence length="120" mass="13960">MYDRTDLQYLQDILESIDAAIEFVSGYEIDTFSSDRKTRSATIRELEIIEEAANKISKTIKEAYPAVPWRLMKDLRNVLSHEYFGVNSEVVWDLVQHKLPVLKNQIDLIITTRKQSVDNN</sequence>
<gene>
    <name evidence="6" type="ORF">KJB30_08180</name>
</gene>
<keyword evidence="5" id="KW-0378">Hydrolase</keyword>
<dbReference type="EMBL" id="JAHDYS010000006">
    <property type="protein sequence ID" value="MBT1071757.1"/>
    <property type="molecule type" value="Genomic_DNA"/>
</dbReference>
<accession>A0ABS5U7W2</accession>
<organism evidence="6 7">
    <name type="scientific">Pelotalea chapellei</name>
    <dbReference type="NCBI Taxonomy" id="44671"/>
    <lineage>
        <taxon>Bacteria</taxon>
        <taxon>Pseudomonadati</taxon>
        <taxon>Thermodesulfobacteriota</taxon>
        <taxon>Desulfuromonadia</taxon>
        <taxon>Geobacterales</taxon>
        <taxon>Geobacteraceae</taxon>
        <taxon>Pelotalea</taxon>
    </lineage>
</organism>
<evidence type="ECO:0000256" key="4">
    <source>
        <dbReference type="ARBA" id="ARBA00022741"/>
    </source>
</evidence>
<dbReference type="InterPro" id="IPR051813">
    <property type="entry name" value="HepT_RNase_toxin"/>
</dbReference>
<evidence type="ECO:0000313" key="7">
    <source>
        <dbReference type="Proteomes" id="UP000784128"/>
    </source>
</evidence>
<name>A0ABS5U7W2_9BACT</name>
<dbReference type="RefSeq" id="WP_214297867.1">
    <property type="nucleotide sequence ID" value="NZ_JAHDYS010000006.1"/>
</dbReference>
<dbReference type="Proteomes" id="UP000784128">
    <property type="component" value="Unassembled WGS sequence"/>
</dbReference>
<evidence type="ECO:0000313" key="6">
    <source>
        <dbReference type="EMBL" id="MBT1071757.1"/>
    </source>
</evidence>